<name>A0A2P5ENN4_TREOI</name>
<feature type="compositionally biased region" description="Low complexity" evidence="1">
    <location>
        <begin position="56"/>
        <end position="65"/>
    </location>
</feature>
<dbReference type="AlphaFoldDB" id="A0A2P5ENN4"/>
<feature type="region of interest" description="Disordered" evidence="1">
    <location>
        <begin position="1"/>
        <end position="29"/>
    </location>
</feature>
<dbReference type="Proteomes" id="UP000237000">
    <property type="component" value="Unassembled WGS sequence"/>
</dbReference>
<evidence type="ECO:0000313" key="3">
    <source>
        <dbReference type="Proteomes" id="UP000237000"/>
    </source>
</evidence>
<evidence type="ECO:0000313" key="2">
    <source>
        <dbReference type="EMBL" id="PON87075.1"/>
    </source>
</evidence>
<comment type="caution">
    <text evidence="2">The sequence shown here is derived from an EMBL/GenBank/DDBJ whole genome shotgun (WGS) entry which is preliminary data.</text>
</comment>
<reference evidence="3" key="1">
    <citation type="submission" date="2016-06" db="EMBL/GenBank/DDBJ databases">
        <title>Parallel loss of symbiosis genes in relatives of nitrogen-fixing non-legume Parasponia.</title>
        <authorList>
            <person name="Van Velzen R."/>
            <person name="Holmer R."/>
            <person name="Bu F."/>
            <person name="Rutten L."/>
            <person name="Van Zeijl A."/>
            <person name="Liu W."/>
            <person name="Santuari L."/>
            <person name="Cao Q."/>
            <person name="Sharma T."/>
            <person name="Shen D."/>
            <person name="Roswanjaya Y."/>
            <person name="Wardhani T."/>
            <person name="Kalhor M.S."/>
            <person name="Jansen J."/>
            <person name="Van den Hoogen J."/>
            <person name="Gungor B."/>
            <person name="Hartog M."/>
            <person name="Hontelez J."/>
            <person name="Verver J."/>
            <person name="Yang W.-C."/>
            <person name="Schijlen E."/>
            <person name="Repin R."/>
            <person name="Schilthuizen M."/>
            <person name="Schranz E."/>
            <person name="Heidstra R."/>
            <person name="Miyata K."/>
            <person name="Fedorova E."/>
            <person name="Kohlen W."/>
            <person name="Bisseling T."/>
            <person name="Smit S."/>
            <person name="Geurts R."/>
        </authorList>
    </citation>
    <scope>NUCLEOTIDE SEQUENCE [LARGE SCALE GENOMIC DNA]</scope>
    <source>
        <strain evidence="3">cv. RG33-2</strain>
    </source>
</reference>
<feature type="region of interest" description="Disordered" evidence="1">
    <location>
        <begin position="50"/>
        <end position="73"/>
    </location>
</feature>
<organism evidence="2 3">
    <name type="scientific">Trema orientale</name>
    <name type="common">Charcoal tree</name>
    <name type="synonym">Celtis orientalis</name>
    <dbReference type="NCBI Taxonomy" id="63057"/>
    <lineage>
        <taxon>Eukaryota</taxon>
        <taxon>Viridiplantae</taxon>
        <taxon>Streptophyta</taxon>
        <taxon>Embryophyta</taxon>
        <taxon>Tracheophyta</taxon>
        <taxon>Spermatophyta</taxon>
        <taxon>Magnoliopsida</taxon>
        <taxon>eudicotyledons</taxon>
        <taxon>Gunneridae</taxon>
        <taxon>Pentapetalae</taxon>
        <taxon>rosids</taxon>
        <taxon>fabids</taxon>
        <taxon>Rosales</taxon>
        <taxon>Cannabaceae</taxon>
        <taxon>Trema</taxon>
    </lineage>
</organism>
<dbReference type="InParanoid" id="A0A2P5ENN4"/>
<dbReference type="EMBL" id="JXTC01000122">
    <property type="protein sequence ID" value="PON87075.1"/>
    <property type="molecule type" value="Genomic_DNA"/>
</dbReference>
<sequence>MVEIRTTQLQSQASSSASGSSTQSIPPRIDKTLIADEVLGVKRRYRKGVGPKLKGAASISSTAASPPQDPPVPDYELQDFLSYTQSYLAAAHQREATYITSEIPI</sequence>
<proteinExistence type="predicted"/>
<keyword evidence="3" id="KW-1185">Reference proteome</keyword>
<gene>
    <name evidence="2" type="ORF">TorRG33x02_171880</name>
</gene>
<dbReference type="OrthoDB" id="10441058at2759"/>
<accession>A0A2P5ENN4</accession>
<protein>
    <submittedName>
        <fullName evidence="2">Uncharacterized protein</fullName>
    </submittedName>
</protein>
<evidence type="ECO:0000256" key="1">
    <source>
        <dbReference type="SAM" id="MobiDB-lite"/>
    </source>
</evidence>
<feature type="compositionally biased region" description="Low complexity" evidence="1">
    <location>
        <begin position="1"/>
        <end position="24"/>
    </location>
</feature>